<dbReference type="PANTHER" id="PTHR10242:SF2">
    <property type="entry name" value="N-GLYCOSYLASE_DNA LYASE"/>
    <property type="match status" value="1"/>
</dbReference>
<evidence type="ECO:0000256" key="2">
    <source>
        <dbReference type="ARBA" id="ARBA00022801"/>
    </source>
</evidence>
<dbReference type="GO" id="GO:0034039">
    <property type="term" value="F:8-oxo-7,8-dihydroguanine DNA N-glycosylase activity"/>
    <property type="evidence" value="ECO:0007669"/>
    <property type="project" value="TreeGrafter"/>
</dbReference>
<evidence type="ECO:0000259" key="6">
    <source>
        <dbReference type="Pfam" id="PF07934"/>
    </source>
</evidence>
<dbReference type="InterPro" id="IPR012904">
    <property type="entry name" value="OGG_N"/>
</dbReference>
<evidence type="ECO:0000256" key="1">
    <source>
        <dbReference type="ARBA" id="ARBA00022763"/>
    </source>
</evidence>
<dbReference type="PANTHER" id="PTHR10242">
    <property type="entry name" value="8-OXOGUANINE DNA GLYCOSYLASE"/>
    <property type="match status" value="1"/>
</dbReference>
<comment type="caution">
    <text evidence="8">The sequence shown here is derived from an EMBL/GenBank/DDBJ whole genome shotgun (WGS) entry which is preliminary data.</text>
</comment>
<evidence type="ECO:0000256" key="3">
    <source>
        <dbReference type="ARBA" id="ARBA00023204"/>
    </source>
</evidence>
<feature type="domain" description="Disease resistance protein Roq1-like winged-helix" evidence="7">
    <location>
        <begin position="75"/>
        <end position="139"/>
    </location>
</feature>
<dbReference type="InterPro" id="IPR042197">
    <property type="entry name" value="Apaf_helical"/>
</dbReference>
<dbReference type="Gene3D" id="1.10.340.30">
    <property type="entry name" value="Hypothetical protein, domain 2"/>
    <property type="match status" value="1"/>
</dbReference>
<name>A0AAW1PTD4_9CHLO</name>
<keyword evidence="9" id="KW-1185">Reference proteome</keyword>
<dbReference type="GO" id="GO:0016829">
    <property type="term" value="F:lyase activity"/>
    <property type="evidence" value="ECO:0007669"/>
    <property type="project" value="UniProtKB-KW"/>
</dbReference>
<dbReference type="GO" id="GO:0006285">
    <property type="term" value="P:base-excision repair, AP site formation"/>
    <property type="evidence" value="ECO:0007669"/>
    <property type="project" value="TreeGrafter"/>
</dbReference>
<dbReference type="InterPro" id="IPR027417">
    <property type="entry name" value="P-loop_NTPase"/>
</dbReference>
<keyword evidence="5" id="KW-0326">Glycosidase</keyword>
<dbReference type="GO" id="GO:0003684">
    <property type="term" value="F:damaged DNA binding"/>
    <property type="evidence" value="ECO:0007669"/>
    <property type="project" value="InterPro"/>
</dbReference>
<dbReference type="EMBL" id="JALJOR010000009">
    <property type="protein sequence ID" value="KAK9811640.1"/>
    <property type="molecule type" value="Genomic_DNA"/>
</dbReference>
<protein>
    <recommendedName>
        <fullName evidence="10">NB-ARC domain-containing protein</fullName>
    </recommendedName>
</protein>
<evidence type="ECO:0000256" key="5">
    <source>
        <dbReference type="ARBA" id="ARBA00023295"/>
    </source>
</evidence>
<dbReference type="InterPro" id="IPR052054">
    <property type="entry name" value="Oxidative_DNA_repair_enzyme"/>
</dbReference>
<keyword evidence="4" id="KW-0456">Lyase</keyword>
<dbReference type="Gene3D" id="1.10.8.430">
    <property type="entry name" value="Helical domain of apoptotic protease-activating factors"/>
    <property type="match status" value="1"/>
</dbReference>
<dbReference type="InterPro" id="IPR011257">
    <property type="entry name" value="DNA_glycosylase"/>
</dbReference>
<keyword evidence="2" id="KW-0378">Hydrolase</keyword>
<reference evidence="8 9" key="1">
    <citation type="journal article" date="2024" name="Nat. Commun.">
        <title>Phylogenomics reveals the evolutionary origins of lichenization in chlorophyte algae.</title>
        <authorList>
            <person name="Puginier C."/>
            <person name="Libourel C."/>
            <person name="Otte J."/>
            <person name="Skaloud P."/>
            <person name="Haon M."/>
            <person name="Grisel S."/>
            <person name="Petersen M."/>
            <person name="Berrin J.G."/>
            <person name="Delaux P.M."/>
            <person name="Dal Grande F."/>
            <person name="Keller J."/>
        </authorList>
    </citation>
    <scope>NUCLEOTIDE SEQUENCE [LARGE SCALE GENOMIC DNA]</scope>
    <source>
        <strain evidence="8 9">SAG 2043</strain>
    </source>
</reference>
<gene>
    <name evidence="8" type="ORF">WJX72_007467</name>
</gene>
<evidence type="ECO:0000313" key="9">
    <source>
        <dbReference type="Proteomes" id="UP001489004"/>
    </source>
</evidence>
<dbReference type="InterPro" id="IPR058192">
    <property type="entry name" value="WHD_ROQ1-like"/>
</dbReference>
<proteinExistence type="predicted"/>
<dbReference type="Pfam" id="PF23282">
    <property type="entry name" value="WHD_ROQ1"/>
    <property type="match status" value="1"/>
</dbReference>
<dbReference type="SUPFAM" id="SSF48150">
    <property type="entry name" value="DNA-glycosylase"/>
    <property type="match status" value="1"/>
</dbReference>
<evidence type="ECO:0000313" key="8">
    <source>
        <dbReference type="EMBL" id="KAK9811640.1"/>
    </source>
</evidence>
<accession>A0AAW1PTD4</accession>
<dbReference type="GO" id="GO:0005634">
    <property type="term" value="C:nucleus"/>
    <property type="evidence" value="ECO:0007669"/>
    <property type="project" value="TreeGrafter"/>
</dbReference>
<dbReference type="GO" id="GO:0006289">
    <property type="term" value="P:nucleotide-excision repair"/>
    <property type="evidence" value="ECO:0007669"/>
    <property type="project" value="InterPro"/>
</dbReference>
<sequence>MPAKDLPGLHDQVVKACGGLPLTLKVLGTYLKGKRSVIWGETLERLRHARDLPGADHEKVFLRLRISYDGLDWVEQQMFLDVACLLLGRSAAAAKRAWAGSKWPSEAGLDVLTGRSLVTVDEDGRLAMHDQLRDLGRAIEARGPGMQQDLPITERKRLWLSDDEQLKLIKKASGALPNLAGLHATAYCSHLAVLDLRGSHLDSLTDKLPASLQELDLARLFWEDDVVYRSQPPSLPALSEKWSQRDAHFCNKSAYFTGARMLQQDPVECLFQFVCSSNNYILRIHGMVECLAPQQQSAAAAKVPGLAFCAFPTLEQLSKATEADLRANGFGYRAKFILGSVAALLEKPGGGCTWLRRLRTVPDGRCICDAIPAQFKHLGHVYTADAGFISIQYPQAHHLLGLAKLGTHHRIQPCHTVDAGLRSKLRSSIDEQLRRYADKRLVVDFGMRRDTVNS</sequence>
<dbReference type="SUPFAM" id="SSF52540">
    <property type="entry name" value="P-loop containing nucleoside triphosphate hydrolases"/>
    <property type="match status" value="1"/>
</dbReference>
<dbReference type="AlphaFoldDB" id="A0AAW1PTD4"/>
<dbReference type="Proteomes" id="UP001489004">
    <property type="component" value="Unassembled WGS sequence"/>
</dbReference>
<dbReference type="Pfam" id="PF07934">
    <property type="entry name" value="OGG_N"/>
    <property type="match status" value="1"/>
</dbReference>
<evidence type="ECO:0000259" key="7">
    <source>
        <dbReference type="Pfam" id="PF23282"/>
    </source>
</evidence>
<keyword evidence="1" id="KW-0227">DNA damage</keyword>
<feature type="domain" description="8-oxoguanine DNA glycosylase N-terminal" evidence="6">
    <location>
        <begin position="237"/>
        <end position="270"/>
    </location>
</feature>
<evidence type="ECO:0000256" key="4">
    <source>
        <dbReference type="ARBA" id="ARBA00023239"/>
    </source>
</evidence>
<organism evidence="8 9">
    <name type="scientific">[Myrmecia] bisecta</name>
    <dbReference type="NCBI Taxonomy" id="41462"/>
    <lineage>
        <taxon>Eukaryota</taxon>
        <taxon>Viridiplantae</taxon>
        <taxon>Chlorophyta</taxon>
        <taxon>core chlorophytes</taxon>
        <taxon>Trebouxiophyceae</taxon>
        <taxon>Trebouxiales</taxon>
        <taxon>Trebouxiaceae</taxon>
        <taxon>Myrmecia</taxon>
    </lineage>
</organism>
<keyword evidence="3" id="KW-0234">DNA repair</keyword>
<evidence type="ECO:0008006" key="10">
    <source>
        <dbReference type="Google" id="ProtNLM"/>
    </source>
</evidence>